<dbReference type="STRING" id="698492.A0A0E9NFP6"/>
<protein>
    <recommendedName>
        <fullName evidence="8">Ras-GEF domain-containing protein</fullName>
    </recommendedName>
</protein>
<dbReference type="SUPFAM" id="SSF48366">
    <property type="entry name" value="Ras GEF"/>
    <property type="match status" value="1"/>
</dbReference>
<feature type="compositionally biased region" description="Low complexity" evidence="3">
    <location>
        <begin position="705"/>
        <end position="716"/>
    </location>
</feature>
<evidence type="ECO:0008006" key="8">
    <source>
        <dbReference type="Google" id="ProtNLM"/>
    </source>
</evidence>
<dbReference type="Proteomes" id="UP000033140">
    <property type="component" value="Unassembled WGS sequence"/>
</dbReference>
<dbReference type="GO" id="GO:0005085">
    <property type="term" value="F:guanyl-nucleotide exchange factor activity"/>
    <property type="evidence" value="ECO:0007669"/>
    <property type="project" value="UniProtKB-KW"/>
</dbReference>
<gene>
    <name evidence="6" type="ORF">G7K_2808-t1</name>
</gene>
<feature type="region of interest" description="Disordered" evidence="3">
    <location>
        <begin position="399"/>
        <end position="428"/>
    </location>
</feature>
<dbReference type="InterPro" id="IPR036964">
    <property type="entry name" value="RASGEF_cat_dom_sf"/>
</dbReference>
<evidence type="ECO:0000256" key="3">
    <source>
        <dbReference type="SAM" id="MobiDB-lite"/>
    </source>
</evidence>
<dbReference type="CDD" id="cd06224">
    <property type="entry name" value="REM"/>
    <property type="match status" value="1"/>
</dbReference>
<evidence type="ECO:0000256" key="2">
    <source>
        <dbReference type="PROSITE-ProRule" id="PRU00168"/>
    </source>
</evidence>
<dbReference type="Pfam" id="PF00618">
    <property type="entry name" value="RasGEF_N"/>
    <property type="match status" value="1"/>
</dbReference>
<dbReference type="AlphaFoldDB" id="A0A0E9NFP6"/>
<dbReference type="PROSITE" id="PS50212">
    <property type="entry name" value="RASGEF_NTER"/>
    <property type="match status" value="1"/>
</dbReference>
<feature type="region of interest" description="Disordered" evidence="3">
    <location>
        <begin position="51"/>
        <end position="119"/>
    </location>
</feature>
<evidence type="ECO:0000256" key="1">
    <source>
        <dbReference type="ARBA" id="ARBA00022658"/>
    </source>
</evidence>
<comment type="caution">
    <text evidence="6">The sequence shown here is derived from an EMBL/GenBank/DDBJ whole genome shotgun (WGS) entry which is preliminary data.</text>
</comment>
<evidence type="ECO:0000313" key="7">
    <source>
        <dbReference type="Proteomes" id="UP000033140"/>
    </source>
</evidence>
<sequence length="1056" mass="116851">MAQKRVRPNAFDEHTSIDLDMNIDGEAARLSRTSLLVGMSVGPGGVMHLRPVSRGNQSLRSTHRRTALSSPPQTRYVADQSTRSSASYAPSTRAPPPSPPTSPLTPNTSLLMPSTNHQTRLPRMNLLLRRGSEPLEIITPASPPITPEPGQEDALETSPFPWRYHEPALMSPTSQPASNPRSSFGWDVNLQTDPSVIRFDSRTGELLAATVPALVAQITSSDTVDYGLMTDVFLCKSSFVDSMHLLQLLHSRYIWANVRGDDVGRRIRVRIFAVFRHWILNYYPDDFAVSEALRNEFVNFVNNLWKLANDRGDAFNKGIARELKRCWVRASDSYITNGRALLSAGFEETASISAGDTTFMQTPKSPRIDSPLFKNMCPADQTRGKTLRKTRSQPFLQIGLLPPPSSAGYPRGGHVRSRSESVSQPTSGVKRVFTSLRTALSKSSQSTPMRRCHQVPSRILAVPRTDLLGVPNVQERLKKVRQEHENNEGNDSLVVEPPTSDPYAEQQAASVLNEAISLWQSTEEPSPNSTHGDDPFIFDHDSKGDTSDEQSPTSEPGHLNAEDMDTNEKGVTPSQSSAELDHRIECILKKQRGLRKLPAGDLRNATHIADLQGMRRTSSTTQSISTIGSAPKSPRTPFFINTAAPEDSADQVLVGLGIRSLEEILKLRDLPEVAAEETGVDAALAKLEGRATGVNTIPNGPQLASSPESSDSSNVNSFPFEQPPGLVMPHMPLNGASEFIMPTELTPPPSGRDTESSRSTVSEDEAVRVSKLFSFGDVAAPRMANPSPICLPRPSQLHRAFVFDHDSQELARHFTMIERDILAEVDWLELLHGWPNPGRLSSLTSWASFPYREKIGGVSVAIARSNLTSNWVTSEVFLTTDNREKVQLVEKYIRIASHTLRFCNFSTTVQIVLGLSSPYLEGLTEVWDAVSHTEAGIYQELKQLVNPQKNWENLRFTMDRASVNAQTGFLPFIGVYLAELVDNSKRPALVHAQGNGEPLVNIQRYRHVASIVKALLNMVHASQRYRFARNVHTFNKCLWIACLNDTDMRRHSGIMV</sequence>
<dbReference type="Gene3D" id="1.20.870.10">
    <property type="entry name" value="Son of sevenless (SoS) protein Chain: S domain 1"/>
    <property type="match status" value="1"/>
</dbReference>
<dbReference type="PANTHER" id="PTHR23113:SF363">
    <property type="entry name" value="PROTEIN SON OF SEVENLESS"/>
    <property type="match status" value="1"/>
</dbReference>
<keyword evidence="1 2" id="KW-0344">Guanine-nucleotide releasing factor</keyword>
<feature type="domain" description="Ras-GEF" evidence="4">
    <location>
        <begin position="806"/>
        <end position="1052"/>
    </location>
</feature>
<dbReference type="PROSITE" id="PS50009">
    <property type="entry name" value="RASGEF_CAT"/>
    <property type="match status" value="1"/>
</dbReference>
<keyword evidence="7" id="KW-1185">Reference proteome</keyword>
<feature type="compositionally biased region" description="Basic and acidic residues" evidence="3">
    <location>
        <begin position="531"/>
        <end position="546"/>
    </location>
</feature>
<proteinExistence type="predicted"/>
<evidence type="ECO:0000259" key="4">
    <source>
        <dbReference type="PROSITE" id="PS50009"/>
    </source>
</evidence>
<feature type="domain" description="N-terminal Ras-GEF" evidence="5">
    <location>
        <begin position="202"/>
        <end position="324"/>
    </location>
</feature>
<dbReference type="InterPro" id="IPR000651">
    <property type="entry name" value="Ras-like_Gua-exchang_fac_N"/>
</dbReference>
<dbReference type="InterPro" id="IPR023578">
    <property type="entry name" value="Ras_GEF_dom_sf"/>
</dbReference>
<feature type="region of interest" description="Disordered" evidence="3">
    <location>
        <begin position="692"/>
        <end position="716"/>
    </location>
</feature>
<feature type="compositionally biased region" description="Pro residues" evidence="3">
    <location>
        <begin position="93"/>
        <end position="103"/>
    </location>
</feature>
<feature type="compositionally biased region" description="Polar residues" evidence="3">
    <location>
        <begin position="521"/>
        <end position="530"/>
    </location>
</feature>
<reference evidence="6 7" key="1">
    <citation type="journal article" date="2011" name="J. Gen. Appl. Microbiol.">
        <title>Draft genome sequencing of the enigmatic yeast Saitoella complicata.</title>
        <authorList>
            <person name="Nishida H."/>
            <person name="Hamamoto M."/>
            <person name="Sugiyama J."/>
        </authorList>
    </citation>
    <scope>NUCLEOTIDE SEQUENCE [LARGE SCALE GENOMIC DNA]</scope>
    <source>
        <strain evidence="6 7">NRRL Y-17804</strain>
    </source>
</reference>
<feature type="compositionally biased region" description="Low complexity" evidence="3">
    <location>
        <begin position="81"/>
        <end position="92"/>
    </location>
</feature>
<name>A0A0E9NFP6_SAICN</name>
<dbReference type="EMBL" id="BACD03000016">
    <property type="protein sequence ID" value="GAO48638.1"/>
    <property type="molecule type" value="Genomic_DNA"/>
</dbReference>
<accession>A0A0E9NFP6</accession>
<feature type="compositionally biased region" description="Low complexity" evidence="3">
    <location>
        <begin position="104"/>
        <end position="115"/>
    </location>
</feature>
<dbReference type="SMART" id="SM00147">
    <property type="entry name" value="RasGEF"/>
    <property type="match status" value="1"/>
</dbReference>
<evidence type="ECO:0000259" key="5">
    <source>
        <dbReference type="PROSITE" id="PS50212"/>
    </source>
</evidence>
<feature type="region of interest" description="Disordered" evidence="3">
    <location>
        <begin position="521"/>
        <end position="579"/>
    </location>
</feature>
<dbReference type="OMA" id="WVCSEIL"/>
<reference evidence="6 7" key="2">
    <citation type="journal article" date="2014" name="J. Gen. Appl. Microbiol.">
        <title>The early diverging ascomycetous budding yeast Saitoella complicata has three histone deacetylases belonging to the Clr6, Hos2, and Rpd3 lineages.</title>
        <authorList>
            <person name="Nishida H."/>
            <person name="Matsumoto T."/>
            <person name="Kondo S."/>
            <person name="Hamamoto M."/>
            <person name="Yoshikawa H."/>
        </authorList>
    </citation>
    <scope>NUCLEOTIDE SEQUENCE [LARGE SCALE GENOMIC DNA]</scope>
    <source>
        <strain evidence="6 7">NRRL Y-17804</strain>
    </source>
</reference>
<dbReference type="GO" id="GO:0007265">
    <property type="term" value="P:Ras protein signal transduction"/>
    <property type="evidence" value="ECO:0007669"/>
    <property type="project" value="TreeGrafter"/>
</dbReference>
<reference evidence="6 7" key="3">
    <citation type="journal article" date="2015" name="Genome Announc.">
        <title>Draft Genome Sequence of the Archiascomycetous Yeast Saitoella complicata.</title>
        <authorList>
            <person name="Yamauchi K."/>
            <person name="Kondo S."/>
            <person name="Hamamoto M."/>
            <person name="Takahashi Y."/>
            <person name="Ogura Y."/>
            <person name="Hayashi T."/>
            <person name="Nishida H."/>
        </authorList>
    </citation>
    <scope>NUCLEOTIDE SEQUENCE [LARGE SCALE GENOMIC DNA]</scope>
    <source>
        <strain evidence="6 7">NRRL Y-17804</strain>
    </source>
</reference>
<dbReference type="InterPro" id="IPR001895">
    <property type="entry name" value="RASGEF_cat_dom"/>
</dbReference>
<dbReference type="Pfam" id="PF00617">
    <property type="entry name" value="RasGEF"/>
    <property type="match status" value="1"/>
</dbReference>
<dbReference type="InterPro" id="IPR008937">
    <property type="entry name" value="Ras-like_GEF"/>
</dbReference>
<organism evidence="6 7">
    <name type="scientific">Saitoella complicata (strain BCRC 22490 / CBS 7301 / JCM 7358 / NBRC 10748 / NRRL Y-17804)</name>
    <dbReference type="NCBI Taxonomy" id="698492"/>
    <lineage>
        <taxon>Eukaryota</taxon>
        <taxon>Fungi</taxon>
        <taxon>Dikarya</taxon>
        <taxon>Ascomycota</taxon>
        <taxon>Taphrinomycotina</taxon>
        <taxon>Taphrinomycotina incertae sedis</taxon>
        <taxon>Saitoella</taxon>
    </lineage>
</organism>
<evidence type="ECO:0000313" key="6">
    <source>
        <dbReference type="EMBL" id="GAO48638.1"/>
    </source>
</evidence>
<feature type="region of interest" description="Disordered" evidence="3">
    <location>
        <begin position="481"/>
        <end position="506"/>
    </location>
</feature>
<feature type="compositionally biased region" description="Polar residues" evidence="3">
    <location>
        <begin position="693"/>
        <end position="704"/>
    </location>
</feature>
<dbReference type="PANTHER" id="PTHR23113">
    <property type="entry name" value="GUANINE NUCLEOTIDE EXCHANGE FACTOR"/>
    <property type="match status" value="1"/>
</dbReference>
<dbReference type="Gene3D" id="1.10.840.10">
    <property type="entry name" value="Ras guanine-nucleotide exchange factors catalytic domain"/>
    <property type="match status" value="1"/>
</dbReference>
<dbReference type="GO" id="GO:0005886">
    <property type="term" value="C:plasma membrane"/>
    <property type="evidence" value="ECO:0007669"/>
    <property type="project" value="TreeGrafter"/>
</dbReference>